<sequence>MGLTDAPLHHLYSLGAEALGIVDPDDIKWVVKSLTPQPLSCLVEQLHFTSKEELIDQCTFILAERQKSNNHSPYARLKDKLIWKMPVLNCGHDMMIDIPDALTALLLKELHR</sequence>
<protein>
    <submittedName>
        <fullName evidence="1">Uncharacterized protein</fullName>
    </submittedName>
</protein>
<organism evidence="1 2">
    <name type="scientific">Exophiala viscosa</name>
    <dbReference type="NCBI Taxonomy" id="2486360"/>
    <lineage>
        <taxon>Eukaryota</taxon>
        <taxon>Fungi</taxon>
        <taxon>Dikarya</taxon>
        <taxon>Ascomycota</taxon>
        <taxon>Pezizomycotina</taxon>
        <taxon>Eurotiomycetes</taxon>
        <taxon>Chaetothyriomycetidae</taxon>
        <taxon>Chaetothyriales</taxon>
        <taxon>Herpotrichiellaceae</taxon>
        <taxon>Exophiala</taxon>
    </lineage>
</organism>
<dbReference type="Proteomes" id="UP001203852">
    <property type="component" value="Unassembled WGS sequence"/>
</dbReference>
<name>A0AAN6E8T4_9EURO</name>
<gene>
    <name evidence="1" type="ORF">EDD36DRAFT_414458</name>
</gene>
<evidence type="ECO:0000313" key="1">
    <source>
        <dbReference type="EMBL" id="KAI1618800.1"/>
    </source>
</evidence>
<dbReference type="AlphaFoldDB" id="A0AAN6E8T4"/>
<comment type="caution">
    <text evidence="1">The sequence shown here is derived from an EMBL/GenBank/DDBJ whole genome shotgun (WGS) entry which is preliminary data.</text>
</comment>
<keyword evidence="2" id="KW-1185">Reference proteome</keyword>
<reference evidence="1" key="1">
    <citation type="journal article" date="2022" name="bioRxiv">
        <title>Deciphering the potential niche of two novel black yeast fungi from a biological soil crust based on their genomes, phenotypes, and melanin regulation.</title>
        <authorList>
            <consortium name="DOE Joint Genome Institute"/>
            <person name="Carr E.C."/>
            <person name="Barton Q."/>
            <person name="Grambo S."/>
            <person name="Sullivan M."/>
            <person name="Renfro C.M."/>
            <person name="Kuo A."/>
            <person name="Pangilinan J."/>
            <person name="Lipzen A."/>
            <person name="Keymanesh K."/>
            <person name="Savage E."/>
            <person name="Barry K."/>
            <person name="Grigoriev I.V."/>
            <person name="Riekhof W.R."/>
            <person name="Harris S.S."/>
        </authorList>
    </citation>
    <scope>NUCLEOTIDE SEQUENCE</scope>
    <source>
        <strain evidence="1">JF 03-4F</strain>
    </source>
</reference>
<proteinExistence type="predicted"/>
<dbReference type="EMBL" id="MU404350">
    <property type="protein sequence ID" value="KAI1618800.1"/>
    <property type="molecule type" value="Genomic_DNA"/>
</dbReference>
<evidence type="ECO:0000313" key="2">
    <source>
        <dbReference type="Proteomes" id="UP001203852"/>
    </source>
</evidence>
<accession>A0AAN6E8T4</accession>